<evidence type="ECO:0000313" key="3">
    <source>
        <dbReference type="EMBL" id="KMO77087.1"/>
    </source>
</evidence>
<dbReference type="GO" id="GO:0016289">
    <property type="term" value="F:acyl-CoA hydrolase activity"/>
    <property type="evidence" value="ECO:0007669"/>
    <property type="project" value="UniProtKB-ARBA"/>
</dbReference>
<evidence type="ECO:0000259" key="2">
    <source>
        <dbReference type="Pfam" id="PF03061"/>
    </source>
</evidence>
<dbReference type="RefSeq" id="WP_048423066.1">
    <property type="nucleotide sequence ID" value="NZ_JYNU01000011.1"/>
</dbReference>
<keyword evidence="1" id="KW-0378">Hydrolase</keyword>
<organism evidence="3 4">
    <name type="scientific">Mycolicibacterium obuense</name>
    <dbReference type="NCBI Taxonomy" id="1807"/>
    <lineage>
        <taxon>Bacteria</taxon>
        <taxon>Bacillati</taxon>
        <taxon>Actinomycetota</taxon>
        <taxon>Actinomycetes</taxon>
        <taxon>Mycobacteriales</taxon>
        <taxon>Mycobacteriaceae</taxon>
        <taxon>Mycolicibacterium</taxon>
    </lineage>
</organism>
<dbReference type="SUPFAM" id="SSF54637">
    <property type="entry name" value="Thioesterase/thiol ester dehydrase-isomerase"/>
    <property type="match status" value="1"/>
</dbReference>
<comment type="caution">
    <text evidence="3">The sequence shown here is derived from an EMBL/GenBank/DDBJ whole genome shotgun (WGS) entry which is preliminary data.</text>
</comment>
<dbReference type="NCBIfam" id="TIGR00369">
    <property type="entry name" value="unchar_dom_1"/>
    <property type="match status" value="1"/>
</dbReference>
<reference evidence="3 4" key="1">
    <citation type="journal article" date="2015" name="Genome Biol. Evol.">
        <title>Characterization of Three Mycobacterium spp. with Potential Use in Bioremediation by Genome Sequencing and Comparative Genomics.</title>
        <authorList>
            <person name="Das S."/>
            <person name="Pettersson B.M."/>
            <person name="Behra P.R."/>
            <person name="Ramesh M."/>
            <person name="Dasgupta S."/>
            <person name="Bhattacharya A."/>
            <person name="Kirsebom L.A."/>
        </authorList>
    </citation>
    <scope>NUCLEOTIDE SEQUENCE [LARGE SCALE GENOMIC DNA]</scope>
    <source>
        <strain evidence="3 4">DSM 44075</strain>
    </source>
</reference>
<evidence type="ECO:0000313" key="4">
    <source>
        <dbReference type="Proteomes" id="UP000036313"/>
    </source>
</evidence>
<dbReference type="Gene3D" id="3.10.129.10">
    <property type="entry name" value="Hotdog Thioesterase"/>
    <property type="match status" value="1"/>
</dbReference>
<sequence>MRYPLNHPLGRFGIETDDRDPDLATASVPTAGLVNPLTGLPTIAPLAMLVDHVAGAANHVRRGTDEWTVSSELALEVAPGALEAIAAAPDRPVLGVARAMGPKGSTALALCELSVDGIAIATATVRSFYIPAPTELVTWPDDDADAPVVGPKLADRMAVEVGETGGAVAVLVQRDDRAVYNGVGAVHGGVSSMGLELVGSAALNSGPDAEFVTGSLRVNFFRPMHGGAGAHYSATPVRMGRRTATADVVAVGSDGRPALVGRLTAYR</sequence>
<proteinExistence type="predicted"/>
<protein>
    <submittedName>
        <fullName evidence="3">Thioesterase superfamily protein</fullName>
    </submittedName>
</protein>
<dbReference type="InterPro" id="IPR029069">
    <property type="entry name" value="HotDog_dom_sf"/>
</dbReference>
<dbReference type="Pfam" id="PF03061">
    <property type="entry name" value="4HBT"/>
    <property type="match status" value="1"/>
</dbReference>
<gene>
    <name evidence="3" type="ORF">MOBUDSM44075_02127</name>
</gene>
<dbReference type="InterPro" id="IPR003736">
    <property type="entry name" value="PAAI_dom"/>
</dbReference>
<dbReference type="CDD" id="cd03443">
    <property type="entry name" value="PaaI_thioesterase"/>
    <property type="match status" value="1"/>
</dbReference>
<evidence type="ECO:0000256" key="1">
    <source>
        <dbReference type="ARBA" id="ARBA00022801"/>
    </source>
</evidence>
<dbReference type="Proteomes" id="UP000036313">
    <property type="component" value="Unassembled WGS sequence"/>
</dbReference>
<accession>A0A0J6W657</accession>
<feature type="domain" description="Thioesterase" evidence="2">
    <location>
        <begin position="184"/>
        <end position="256"/>
    </location>
</feature>
<dbReference type="InterPro" id="IPR006683">
    <property type="entry name" value="Thioestr_dom"/>
</dbReference>
<dbReference type="PATRIC" id="fig|1807.14.peg.2145"/>
<dbReference type="AlphaFoldDB" id="A0A0J6W657"/>
<dbReference type="EMBL" id="JYNU01000011">
    <property type="protein sequence ID" value="KMO77087.1"/>
    <property type="molecule type" value="Genomic_DNA"/>
</dbReference>
<name>A0A0J6W657_9MYCO</name>